<sequence length="518" mass="58964">MTKSIIKLPSFSELKVYGQSFILGLCLLFAYAPFSQWWITLIIFPLWLYKIQFISTKPALKHGFYFGLGWFLSGISWVFVCIDEFGGTPLFISLLLMLLLAAYLAIFPAIACYISAKLNKNNTLNLFLFPAAWLLSEWMRANFLTGFPWLSIGYSQIDGPLAPLAPIIGEVGISFFIILFSVLAVKWFQSVYRIKVSISLLIMLSFLGWSNFQQWGLLTGKSINTALVQGNIKQSLKWDKDQEWPTMMKYLTLTKDSYDADLIIWPESAITGLEPLVTTQEFLDIANRSAALNQSTIITGILNYNFESRESFNGLIVLGKKQRSDTQGSYFYNNNNRYYKHHLLPIGEFVPFGDILRPLAPLFNLAQSSFSRGSYIQENLIAQDLYILPLICFEIAFPEQLAANFTEQTDMILTVSNDAWFGNSHGPHQHVEIARMRALEFARPVLRSTNNGITAIIDHQGNIQNQIPQFQELVLKGKVELVKGKTPYLVIAPYITWLLVLMYLLVLFFFSRLNTDKS</sequence>
<comment type="caution">
    <text evidence="11">The sequence shown here is derived from an EMBL/GenBank/DDBJ whole genome shotgun (WGS) entry which is preliminary data.</text>
</comment>
<evidence type="ECO:0000259" key="10">
    <source>
        <dbReference type="PROSITE" id="PS50263"/>
    </source>
</evidence>
<name>A0ABQ3INQ6_9GAMM</name>
<keyword evidence="4 9" id="KW-0808">Transferase</keyword>
<evidence type="ECO:0000313" key="11">
    <source>
        <dbReference type="EMBL" id="GHE85035.1"/>
    </source>
</evidence>
<gene>
    <name evidence="9 11" type="primary">lnt</name>
    <name evidence="11" type="ORF">GCM10011501_12450</name>
</gene>
<dbReference type="PROSITE" id="PS50263">
    <property type="entry name" value="CN_HYDROLASE"/>
    <property type="match status" value="1"/>
</dbReference>
<dbReference type="SUPFAM" id="SSF56317">
    <property type="entry name" value="Carbon-nitrogen hydrolase"/>
    <property type="match status" value="1"/>
</dbReference>
<feature type="transmembrane region" description="Helical" evidence="9">
    <location>
        <begin position="164"/>
        <end position="185"/>
    </location>
</feature>
<dbReference type="InterPro" id="IPR036526">
    <property type="entry name" value="C-N_Hydrolase_sf"/>
</dbReference>
<dbReference type="Pfam" id="PF00795">
    <property type="entry name" value="CN_hydrolase"/>
    <property type="match status" value="1"/>
</dbReference>
<dbReference type="PANTHER" id="PTHR38686">
    <property type="entry name" value="APOLIPOPROTEIN N-ACYLTRANSFERASE"/>
    <property type="match status" value="1"/>
</dbReference>
<dbReference type="EC" id="2.3.1.269" evidence="9"/>
<feature type="transmembrane region" description="Helical" evidence="9">
    <location>
        <begin position="192"/>
        <end position="212"/>
    </location>
</feature>
<dbReference type="Gene3D" id="3.60.110.10">
    <property type="entry name" value="Carbon-nitrogen hydrolase"/>
    <property type="match status" value="1"/>
</dbReference>
<comment type="catalytic activity">
    <reaction evidence="9">
        <text>N-terminal S-1,2-diacyl-sn-glyceryl-L-cysteinyl-[lipoprotein] + a glycerophospholipid = N-acyl-S-1,2-diacyl-sn-glyceryl-L-cysteinyl-[lipoprotein] + a 2-acyl-sn-glycero-3-phospholipid + H(+)</text>
        <dbReference type="Rhea" id="RHEA:48228"/>
        <dbReference type="Rhea" id="RHEA-COMP:14681"/>
        <dbReference type="Rhea" id="RHEA-COMP:14684"/>
        <dbReference type="ChEBI" id="CHEBI:15378"/>
        <dbReference type="ChEBI" id="CHEBI:136912"/>
        <dbReference type="ChEBI" id="CHEBI:140656"/>
        <dbReference type="ChEBI" id="CHEBI:140657"/>
        <dbReference type="ChEBI" id="CHEBI:140660"/>
        <dbReference type="EC" id="2.3.1.269"/>
    </reaction>
</comment>
<organism evidence="11 12">
    <name type="scientific">Thalassotalea profundi</name>
    <dbReference type="NCBI Taxonomy" id="2036687"/>
    <lineage>
        <taxon>Bacteria</taxon>
        <taxon>Pseudomonadati</taxon>
        <taxon>Pseudomonadota</taxon>
        <taxon>Gammaproteobacteria</taxon>
        <taxon>Alteromonadales</taxon>
        <taxon>Colwelliaceae</taxon>
        <taxon>Thalassotalea</taxon>
    </lineage>
</organism>
<evidence type="ECO:0000256" key="3">
    <source>
        <dbReference type="ARBA" id="ARBA00022475"/>
    </source>
</evidence>
<evidence type="ECO:0000256" key="2">
    <source>
        <dbReference type="ARBA" id="ARBA00010065"/>
    </source>
</evidence>
<dbReference type="InterPro" id="IPR045378">
    <property type="entry name" value="LNT_N"/>
</dbReference>
<dbReference type="NCBIfam" id="TIGR00546">
    <property type="entry name" value="lnt"/>
    <property type="match status" value="1"/>
</dbReference>
<dbReference type="EMBL" id="BNAH01000004">
    <property type="protein sequence ID" value="GHE85035.1"/>
    <property type="molecule type" value="Genomic_DNA"/>
</dbReference>
<dbReference type="Pfam" id="PF20154">
    <property type="entry name" value="LNT_N"/>
    <property type="match status" value="1"/>
</dbReference>
<keyword evidence="3 9" id="KW-1003">Cell membrane</keyword>
<dbReference type="PANTHER" id="PTHR38686:SF1">
    <property type="entry name" value="APOLIPOPROTEIN N-ACYLTRANSFERASE"/>
    <property type="match status" value="1"/>
</dbReference>
<keyword evidence="6 9" id="KW-1133">Transmembrane helix</keyword>
<comment type="function">
    <text evidence="9">Catalyzes the phospholipid dependent N-acylation of the N-terminal cysteine of apolipoprotein, the last step in lipoprotein maturation.</text>
</comment>
<keyword evidence="12" id="KW-1185">Reference proteome</keyword>
<evidence type="ECO:0000256" key="6">
    <source>
        <dbReference type="ARBA" id="ARBA00022989"/>
    </source>
</evidence>
<comment type="similarity">
    <text evidence="2 9">Belongs to the CN hydrolase family. Apolipoprotein N-acyltransferase subfamily.</text>
</comment>
<accession>A0ABQ3INQ6</accession>
<evidence type="ECO:0000256" key="4">
    <source>
        <dbReference type="ARBA" id="ARBA00022679"/>
    </source>
</evidence>
<evidence type="ECO:0000256" key="9">
    <source>
        <dbReference type="HAMAP-Rule" id="MF_01148"/>
    </source>
</evidence>
<proteinExistence type="inferred from homology"/>
<protein>
    <recommendedName>
        <fullName evidence="9">Apolipoprotein N-acyltransferase</fullName>
        <shortName evidence="9">ALP N-acyltransferase</shortName>
        <ecNumber evidence="9">2.3.1.269</ecNumber>
    </recommendedName>
</protein>
<keyword evidence="5 9" id="KW-0812">Transmembrane</keyword>
<feature type="transmembrane region" description="Helical" evidence="9">
    <location>
        <begin position="20"/>
        <end position="47"/>
    </location>
</feature>
<dbReference type="Proteomes" id="UP000626370">
    <property type="component" value="Unassembled WGS sequence"/>
</dbReference>
<feature type="domain" description="CN hydrolase" evidence="10">
    <location>
        <begin position="228"/>
        <end position="481"/>
    </location>
</feature>
<dbReference type="InterPro" id="IPR003010">
    <property type="entry name" value="C-N_Hydrolase"/>
</dbReference>
<evidence type="ECO:0000313" key="12">
    <source>
        <dbReference type="Proteomes" id="UP000626370"/>
    </source>
</evidence>
<feature type="transmembrane region" description="Helical" evidence="9">
    <location>
        <begin position="59"/>
        <end position="79"/>
    </location>
</feature>
<dbReference type="CDD" id="cd07571">
    <property type="entry name" value="ALP_N-acyl_transferase"/>
    <property type="match status" value="1"/>
</dbReference>
<dbReference type="InterPro" id="IPR004563">
    <property type="entry name" value="Apolipo_AcylTrfase"/>
</dbReference>
<evidence type="ECO:0000256" key="8">
    <source>
        <dbReference type="ARBA" id="ARBA00023315"/>
    </source>
</evidence>
<dbReference type="RefSeq" id="WP_189377394.1">
    <property type="nucleotide sequence ID" value="NZ_BNAH01000004.1"/>
</dbReference>
<comment type="subcellular location">
    <subcellularLocation>
        <location evidence="1 9">Cell membrane</location>
        <topology evidence="1 9">Multi-pass membrane protein</topology>
    </subcellularLocation>
</comment>
<feature type="transmembrane region" description="Helical" evidence="9">
    <location>
        <begin position="91"/>
        <end position="114"/>
    </location>
</feature>
<evidence type="ECO:0000256" key="7">
    <source>
        <dbReference type="ARBA" id="ARBA00023136"/>
    </source>
</evidence>
<feature type="transmembrane region" description="Helical" evidence="9">
    <location>
        <begin position="126"/>
        <end position="144"/>
    </location>
</feature>
<dbReference type="HAMAP" id="MF_01148">
    <property type="entry name" value="Lnt"/>
    <property type="match status" value="1"/>
</dbReference>
<comment type="pathway">
    <text evidence="9">Protein modification; lipoprotein biosynthesis (N-acyl transfer).</text>
</comment>
<reference evidence="12" key="1">
    <citation type="journal article" date="2019" name="Int. J. Syst. Evol. Microbiol.">
        <title>The Global Catalogue of Microorganisms (GCM) 10K type strain sequencing project: providing services to taxonomists for standard genome sequencing and annotation.</title>
        <authorList>
            <consortium name="The Broad Institute Genomics Platform"/>
            <consortium name="The Broad Institute Genome Sequencing Center for Infectious Disease"/>
            <person name="Wu L."/>
            <person name="Ma J."/>
        </authorList>
    </citation>
    <scope>NUCLEOTIDE SEQUENCE [LARGE SCALE GENOMIC DNA]</scope>
    <source>
        <strain evidence="12">CGMCC 1.15922</strain>
    </source>
</reference>
<evidence type="ECO:0000256" key="5">
    <source>
        <dbReference type="ARBA" id="ARBA00022692"/>
    </source>
</evidence>
<evidence type="ECO:0000256" key="1">
    <source>
        <dbReference type="ARBA" id="ARBA00004651"/>
    </source>
</evidence>
<keyword evidence="7 9" id="KW-0472">Membrane</keyword>
<keyword evidence="8 9" id="KW-0012">Acyltransferase</keyword>
<feature type="transmembrane region" description="Helical" evidence="9">
    <location>
        <begin position="488"/>
        <end position="510"/>
    </location>
</feature>